<proteinExistence type="predicted"/>
<gene>
    <name evidence="1" type="ORF">GGQ96_002795</name>
</gene>
<dbReference type="AlphaFoldDB" id="A0A7W7AKC9"/>
<dbReference type="RefSeq" id="WP_184115691.1">
    <property type="nucleotide sequence ID" value="NZ_JACHNY010000005.1"/>
</dbReference>
<reference evidence="1 2" key="1">
    <citation type="submission" date="2020-08" db="EMBL/GenBank/DDBJ databases">
        <title>Genomic Encyclopedia of Type Strains, Phase IV (KMG-IV): sequencing the most valuable type-strain genomes for metagenomic binning, comparative biology and taxonomic classification.</title>
        <authorList>
            <person name="Goeker M."/>
        </authorList>
    </citation>
    <scope>NUCLEOTIDE SEQUENCE [LARGE SCALE GENOMIC DNA]</scope>
    <source>
        <strain evidence="1 2">DSM 15867</strain>
    </source>
</reference>
<name>A0A7W7AKC9_9SPHN</name>
<evidence type="ECO:0000313" key="2">
    <source>
        <dbReference type="Proteomes" id="UP000574769"/>
    </source>
</evidence>
<comment type="caution">
    <text evidence="1">The sequence shown here is derived from an EMBL/GenBank/DDBJ whole genome shotgun (WGS) entry which is preliminary data.</text>
</comment>
<sequence>MADAVDVAQEVNDLHLRASLAAARQPVAIGTPGECQKCGDDMPRLVGGLCGFCRDGRRR</sequence>
<dbReference type="EMBL" id="JACHNY010000005">
    <property type="protein sequence ID" value="MBB4618652.1"/>
    <property type="molecule type" value="Genomic_DNA"/>
</dbReference>
<dbReference type="Proteomes" id="UP000574769">
    <property type="component" value="Unassembled WGS sequence"/>
</dbReference>
<evidence type="ECO:0000313" key="1">
    <source>
        <dbReference type="EMBL" id="MBB4618652.1"/>
    </source>
</evidence>
<accession>A0A7W7AKC9</accession>
<evidence type="ECO:0008006" key="3">
    <source>
        <dbReference type="Google" id="ProtNLM"/>
    </source>
</evidence>
<protein>
    <recommendedName>
        <fullName evidence="3">Conjugal transfer protein TraR</fullName>
    </recommendedName>
</protein>
<keyword evidence="2" id="KW-1185">Reference proteome</keyword>
<organism evidence="1 2">
    <name type="scientific">Sphingomonas abaci</name>
    <dbReference type="NCBI Taxonomy" id="237611"/>
    <lineage>
        <taxon>Bacteria</taxon>
        <taxon>Pseudomonadati</taxon>
        <taxon>Pseudomonadota</taxon>
        <taxon>Alphaproteobacteria</taxon>
        <taxon>Sphingomonadales</taxon>
        <taxon>Sphingomonadaceae</taxon>
        <taxon>Sphingomonas</taxon>
    </lineage>
</organism>